<feature type="compositionally biased region" description="Low complexity" evidence="1">
    <location>
        <begin position="1032"/>
        <end position="1046"/>
    </location>
</feature>
<dbReference type="Gene3D" id="1.10.287.110">
    <property type="entry name" value="DnaJ domain"/>
    <property type="match status" value="1"/>
</dbReference>
<organism evidence="5">
    <name type="scientific">Aureococcus anophagefferens</name>
    <name type="common">Harmful bloom alga</name>
    <dbReference type="NCBI Taxonomy" id="44056"/>
    <lineage>
        <taxon>Eukaryota</taxon>
        <taxon>Sar</taxon>
        <taxon>Stramenopiles</taxon>
        <taxon>Ochrophyta</taxon>
        <taxon>Pelagophyceae</taxon>
        <taxon>Pelagomonadales</taxon>
        <taxon>Pelagomonadaceae</taxon>
        <taxon>Aureococcus</taxon>
    </lineage>
</organism>
<dbReference type="EMBL" id="GL833128">
    <property type="protein sequence ID" value="EGB08315.1"/>
    <property type="molecule type" value="Genomic_DNA"/>
</dbReference>
<evidence type="ECO:0000259" key="3">
    <source>
        <dbReference type="PROSITE" id="PS50076"/>
    </source>
</evidence>
<feature type="compositionally biased region" description="Polar residues" evidence="1">
    <location>
        <begin position="812"/>
        <end position="824"/>
    </location>
</feature>
<feature type="compositionally biased region" description="Basic and acidic residues" evidence="1">
    <location>
        <begin position="565"/>
        <end position="584"/>
    </location>
</feature>
<feature type="compositionally biased region" description="Basic and acidic residues" evidence="1">
    <location>
        <begin position="825"/>
        <end position="834"/>
    </location>
</feature>
<evidence type="ECO:0000256" key="1">
    <source>
        <dbReference type="SAM" id="MobiDB-lite"/>
    </source>
</evidence>
<feature type="compositionally biased region" description="Basic and acidic residues" evidence="1">
    <location>
        <begin position="446"/>
        <end position="457"/>
    </location>
</feature>
<dbReference type="PANTHER" id="PTHR44743">
    <property type="entry name" value="PUTATIVE, EXPRESSED-RELATED"/>
    <property type="match status" value="1"/>
</dbReference>
<feature type="compositionally biased region" description="Basic and acidic residues" evidence="1">
    <location>
        <begin position="779"/>
        <end position="810"/>
    </location>
</feature>
<feature type="compositionally biased region" description="Basic and acidic residues" evidence="1">
    <location>
        <begin position="680"/>
        <end position="691"/>
    </location>
</feature>
<feature type="compositionally biased region" description="Basic residues" evidence="1">
    <location>
        <begin position="428"/>
        <end position="445"/>
    </location>
</feature>
<evidence type="ECO:0000313" key="4">
    <source>
        <dbReference type="EMBL" id="EGB08315.1"/>
    </source>
</evidence>
<dbReference type="CDD" id="cd06257">
    <property type="entry name" value="DnaJ"/>
    <property type="match status" value="1"/>
</dbReference>
<feature type="compositionally biased region" description="Gly residues" evidence="1">
    <location>
        <begin position="1106"/>
        <end position="1115"/>
    </location>
</feature>
<feature type="compositionally biased region" description="Acidic residues" evidence="1">
    <location>
        <begin position="458"/>
        <end position="470"/>
    </location>
</feature>
<dbReference type="OrthoDB" id="10250354at2759"/>
<dbReference type="Pfam" id="PF00226">
    <property type="entry name" value="DnaJ"/>
    <property type="match status" value="1"/>
</dbReference>
<dbReference type="InParanoid" id="F0Y9M6"/>
<dbReference type="PROSITE" id="PS50076">
    <property type="entry name" value="DNAJ_2"/>
    <property type="match status" value="1"/>
</dbReference>
<feature type="region of interest" description="Disordered" evidence="1">
    <location>
        <begin position="863"/>
        <end position="886"/>
    </location>
</feature>
<gene>
    <name evidence="4" type="ORF">AURANDRAFT_64286</name>
</gene>
<feature type="compositionally biased region" description="Basic and acidic residues" evidence="1">
    <location>
        <begin position="407"/>
        <end position="422"/>
    </location>
</feature>
<feature type="region of interest" description="Disordered" evidence="1">
    <location>
        <begin position="565"/>
        <end position="764"/>
    </location>
</feature>
<keyword evidence="2" id="KW-0732">Signal</keyword>
<feature type="region of interest" description="Disordered" evidence="1">
    <location>
        <begin position="779"/>
        <end position="834"/>
    </location>
</feature>
<feature type="domain" description="J" evidence="3">
    <location>
        <begin position="163"/>
        <end position="248"/>
    </location>
</feature>
<keyword evidence="5" id="KW-1185">Reference proteome</keyword>
<feature type="region of interest" description="Disordered" evidence="1">
    <location>
        <begin position="1153"/>
        <end position="1175"/>
    </location>
</feature>
<feature type="compositionally biased region" description="Low complexity" evidence="1">
    <location>
        <begin position="934"/>
        <end position="1005"/>
    </location>
</feature>
<feature type="compositionally biased region" description="Acidic residues" evidence="1">
    <location>
        <begin position="1163"/>
        <end position="1175"/>
    </location>
</feature>
<accession>F0Y9M6</accession>
<feature type="region of interest" description="Disordered" evidence="1">
    <location>
        <begin position="407"/>
        <end position="513"/>
    </location>
</feature>
<dbReference type="GeneID" id="20224754"/>
<sequence length="1189" mass="122332">MRARHDATTRLALLLCLAPALVARAAHVVEDDATFAPTAVKEGPLAPCVQRLDYHRAVMTKTLLSVSLGAFFLGICTCTICGGLCWCASARISMSEAGGLEHQFDATSARSRFREWKQMLSGERRSAPDDDNFGISMRRQRYERVRKGDAAGDDVPPLEDAHVAAALLGVRVDDGEQTIRAAYRRLAIKWHPDKCKDARPGAAPVPREEATKKFQEINQAFQALSHWKETGTDLDSGDEVRGRGDRGADGFMDLAEMMMFFEFMMGGARGGGGGANGARRPRGGGARPPAQFVDVDMMFDFAFGGRRGGGASTGAPAHWGAMDDDYDDDDGESGESGESDDECDEGDDRGEPAAAAPRARRAVPSGEPGALSVGELKALLRDRDVDFSGCLEKSEMLHLLLDWEARHGGGGKAEADAARDEESAAASKAKRAARKKAQQKRKKERQKAERSGARPSDDADAERGDDDDVSELPAELAESAGARAPDGANGAPSPPPSAPASPDGKTSAARRAQLRDEVLVEVANAVDAGDARGAARALSAAERVGLEPGGQYRALFDHAARLVKAADDRSAADAERQRAKEEAAKRKHDDKRARREQRKKALADKAQVEEREREKREAERREKKAARKKDRATSGDAAAAAASSPASSAPNSPSARGAPPPEVDDFALDSEALAGGSPPRAEDAPRAREPPRPPVAAPRAPAPAPPPAPKPLTRAERRAKAQAEQATSKKGKKAAAAAKKKGAAAKPAGSASTAPAQMDLEQLEAEQLRQVMQMSLEHAAKEEEERKAAARAVERADLASRRERERELQREWNSSQRRAAVQQTKQREVEARREAELQRASATAAAVALSGLPGFEDLIGGAPPDLGALGDDDDEPRGGLGDFPSMGGDAYGYGVGAGLGDDDYGYAPPADRAAFPARAASAAAAAPPAPPAPARASSLQGAAAEFRPGAAAAPPAAAREPAAAAPAFGAAGSLARPGPSGASGSLAPAARGAFGGASRPAAAPGSSPPPPGSRGGYGSPPPAPGGLGGASNSGSASNLPSVAGLVDGLGAGGGWGAATPSHSVDDSLRMAMEMSRQSELADALSALDDSPARGRGLARGAPGDLDLGGGGGLGLGAPEFVPGAFRADDAGDADGAGWGGAGPFGFGKPAAAFGAGFGAQPADDGDDGEGDDDALGLEAALGSLVSGDS</sequence>
<evidence type="ECO:0000313" key="5">
    <source>
        <dbReference type="Proteomes" id="UP000002729"/>
    </source>
</evidence>
<feature type="compositionally biased region" description="Basic residues" evidence="1">
    <location>
        <begin position="729"/>
        <end position="743"/>
    </location>
</feature>
<feature type="compositionally biased region" description="Basic residues" evidence="1">
    <location>
        <begin position="585"/>
        <end position="598"/>
    </location>
</feature>
<reference evidence="4 5" key="1">
    <citation type="journal article" date="2011" name="Proc. Natl. Acad. Sci. U.S.A.">
        <title>Niche of harmful alga Aureococcus anophagefferens revealed through ecogenomics.</title>
        <authorList>
            <person name="Gobler C.J."/>
            <person name="Berry D.L."/>
            <person name="Dyhrman S.T."/>
            <person name="Wilhelm S.W."/>
            <person name="Salamov A."/>
            <person name="Lobanov A.V."/>
            <person name="Zhang Y."/>
            <person name="Collier J.L."/>
            <person name="Wurch L.L."/>
            <person name="Kustka A.B."/>
            <person name="Dill B.D."/>
            <person name="Shah M."/>
            <person name="VerBerkmoes N.C."/>
            <person name="Kuo A."/>
            <person name="Terry A."/>
            <person name="Pangilinan J."/>
            <person name="Lindquist E.A."/>
            <person name="Lucas S."/>
            <person name="Paulsen I.T."/>
            <person name="Hattenrath-Lehmann T.K."/>
            <person name="Talmage S.C."/>
            <person name="Walker E.A."/>
            <person name="Koch F."/>
            <person name="Burson A.M."/>
            <person name="Marcoval M.A."/>
            <person name="Tang Y.Z."/>
            <person name="Lecleir G.R."/>
            <person name="Coyne K.J."/>
            <person name="Berg G.M."/>
            <person name="Bertrand E.M."/>
            <person name="Saito M.A."/>
            <person name="Gladyshev V.N."/>
            <person name="Grigoriev I.V."/>
        </authorList>
    </citation>
    <scope>NUCLEOTIDE SEQUENCE [LARGE SCALE GENOMIC DNA]</scope>
    <source>
        <strain evidence="5">CCMP 1984</strain>
    </source>
</reference>
<feature type="compositionally biased region" description="Basic and acidic residues" evidence="1">
    <location>
        <begin position="599"/>
        <end position="622"/>
    </location>
</feature>
<feature type="compositionally biased region" description="Low complexity" evidence="1">
    <location>
        <begin position="1078"/>
        <end position="1105"/>
    </location>
</feature>
<dbReference type="RefSeq" id="XP_009037039.1">
    <property type="nucleotide sequence ID" value="XM_009038791.1"/>
</dbReference>
<dbReference type="InterPro" id="IPR001623">
    <property type="entry name" value="DnaJ_domain"/>
</dbReference>
<dbReference type="KEGG" id="aaf:AURANDRAFT_64286"/>
<feature type="chain" id="PRO_5003264508" description="J domain-containing protein" evidence="2">
    <location>
        <begin position="26"/>
        <end position="1189"/>
    </location>
</feature>
<feature type="region of interest" description="Disordered" evidence="1">
    <location>
        <begin position="271"/>
        <end position="291"/>
    </location>
</feature>
<feature type="region of interest" description="Disordered" evidence="1">
    <location>
        <begin position="310"/>
        <end position="370"/>
    </location>
</feature>
<feature type="compositionally biased region" description="Low complexity" evidence="1">
    <location>
        <begin position="1153"/>
        <end position="1162"/>
    </location>
</feature>
<evidence type="ECO:0000256" key="2">
    <source>
        <dbReference type="SAM" id="SignalP"/>
    </source>
</evidence>
<proteinExistence type="predicted"/>
<dbReference type="PANTHER" id="PTHR44743:SF10">
    <property type="entry name" value="J DOMAIN-CONTAINING PROTEIN"/>
    <property type="match status" value="1"/>
</dbReference>
<feature type="compositionally biased region" description="Gly residues" evidence="1">
    <location>
        <begin position="1047"/>
        <end position="1056"/>
    </location>
</feature>
<feature type="signal peptide" evidence="2">
    <location>
        <begin position="1"/>
        <end position="25"/>
    </location>
</feature>
<dbReference type="InterPro" id="IPR036869">
    <property type="entry name" value="J_dom_sf"/>
</dbReference>
<feature type="compositionally biased region" description="Low complexity" evidence="1">
    <location>
        <begin position="916"/>
        <end position="926"/>
    </location>
</feature>
<dbReference type="SUPFAM" id="SSF46565">
    <property type="entry name" value="Chaperone J-domain"/>
    <property type="match status" value="1"/>
</dbReference>
<dbReference type="Proteomes" id="UP000002729">
    <property type="component" value="Unassembled WGS sequence"/>
</dbReference>
<feature type="compositionally biased region" description="Pro residues" evidence="1">
    <location>
        <begin position="692"/>
        <end position="710"/>
    </location>
</feature>
<dbReference type="PRINTS" id="PR00625">
    <property type="entry name" value="JDOMAIN"/>
</dbReference>
<feature type="compositionally biased region" description="Acidic residues" evidence="1">
    <location>
        <begin position="322"/>
        <end position="348"/>
    </location>
</feature>
<dbReference type="SMART" id="SM00271">
    <property type="entry name" value="DnaJ"/>
    <property type="match status" value="1"/>
</dbReference>
<dbReference type="OMA" id="ICTCTIC"/>
<protein>
    <recommendedName>
        <fullName evidence="3">J domain-containing protein</fullName>
    </recommendedName>
</protein>
<feature type="region of interest" description="Disordered" evidence="1">
    <location>
        <begin position="916"/>
        <end position="1141"/>
    </location>
</feature>
<feature type="compositionally biased region" description="Low complexity" evidence="1">
    <location>
        <begin position="744"/>
        <end position="756"/>
    </location>
</feature>
<name>F0Y9M6_AURAN</name>
<dbReference type="AlphaFoldDB" id="F0Y9M6"/>
<feature type="compositionally biased region" description="Low complexity" evidence="1">
    <location>
        <begin position="637"/>
        <end position="657"/>
    </location>
</feature>